<accession>A0A511MGS3</accession>
<sequence length="246" mass="27797">MSRNTVLDEKEHEISQQLTEVGESLVRADELSAVLGVDAADWARFGKNWDDLLLDTFMADGGTYRYRRYGQFELHPDTGELVALPHEPYRQERYYNRLNGGVDRVYEPITDAFAGDPLLRDVLVRLGRVFTAVDNTRRWLIKLHPVRIIAGEEMGKPAPEGRHRDGVTFVGSLLIDRLNITGGESSTYDEDGKRLRTVTLTEPGELLLNDDQRTYHAVTPIEAIDKNQPAHRDVLVLNYAALPGRA</sequence>
<dbReference type="Proteomes" id="UP000321424">
    <property type="component" value="Unassembled WGS sequence"/>
</dbReference>
<dbReference type="GO" id="GO:0051213">
    <property type="term" value="F:dioxygenase activity"/>
    <property type="evidence" value="ECO:0007669"/>
    <property type="project" value="InterPro"/>
</dbReference>
<comment type="caution">
    <text evidence="1">The sequence shown here is derived from an EMBL/GenBank/DDBJ whole genome shotgun (WGS) entry which is preliminary data.</text>
</comment>
<dbReference type="InterPro" id="IPR018724">
    <property type="entry name" value="2OG-Fe_dioxygenase"/>
</dbReference>
<reference evidence="1 2" key="1">
    <citation type="submission" date="2019-07" db="EMBL/GenBank/DDBJ databases">
        <title>Whole genome shotgun sequence of Nocardia ninae NBRC 108245.</title>
        <authorList>
            <person name="Hosoyama A."/>
            <person name="Uohara A."/>
            <person name="Ohji S."/>
            <person name="Ichikawa N."/>
        </authorList>
    </citation>
    <scope>NUCLEOTIDE SEQUENCE [LARGE SCALE GENOMIC DNA]</scope>
    <source>
        <strain evidence="1 2">NBRC 108245</strain>
    </source>
</reference>
<dbReference type="Pfam" id="PF10014">
    <property type="entry name" value="2OG-Fe_Oxy_2"/>
    <property type="match status" value="1"/>
</dbReference>
<dbReference type="OrthoDB" id="6681382at2"/>
<evidence type="ECO:0008006" key="3">
    <source>
        <dbReference type="Google" id="ProtNLM"/>
    </source>
</evidence>
<dbReference type="EMBL" id="BJXA01000028">
    <property type="protein sequence ID" value="GEM39789.1"/>
    <property type="molecule type" value="Genomic_DNA"/>
</dbReference>
<dbReference type="RefSeq" id="WP_147134103.1">
    <property type="nucleotide sequence ID" value="NZ_BJXA01000028.1"/>
</dbReference>
<dbReference type="AlphaFoldDB" id="A0A511MGS3"/>
<name>A0A511MGS3_9NOCA</name>
<dbReference type="Gene3D" id="2.60.120.620">
    <property type="entry name" value="q2cbj1_9rhob like domain"/>
    <property type="match status" value="1"/>
</dbReference>
<proteinExistence type="predicted"/>
<evidence type="ECO:0000313" key="1">
    <source>
        <dbReference type="EMBL" id="GEM39789.1"/>
    </source>
</evidence>
<keyword evidence="2" id="KW-1185">Reference proteome</keyword>
<protein>
    <recommendedName>
        <fullName evidence="3">2OG-Fe dioxygenase family protein</fullName>
    </recommendedName>
</protein>
<organism evidence="1 2">
    <name type="scientific">Nocardia ninae NBRC 108245</name>
    <dbReference type="NCBI Taxonomy" id="1210091"/>
    <lineage>
        <taxon>Bacteria</taxon>
        <taxon>Bacillati</taxon>
        <taxon>Actinomycetota</taxon>
        <taxon>Actinomycetes</taxon>
        <taxon>Mycobacteriales</taxon>
        <taxon>Nocardiaceae</taxon>
        <taxon>Nocardia</taxon>
    </lineage>
</organism>
<gene>
    <name evidence="1" type="ORF">NN4_43080</name>
</gene>
<evidence type="ECO:0000313" key="2">
    <source>
        <dbReference type="Proteomes" id="UP000321424"/>
    </source>
</evidence>